<sequence>MTTQQNAKRRERHSGPKRHPFGDRSTTRFLRTLPTFRVVHELPDHLDELLKRLEEAERDGNGGS</sequence>
<comment type="caution">
    <text evidence="2">The sequence shown here is derived from an EMBL/GenBank/DDBJ whole genome shotgun (WGS) entry which is preliminary data.</text>
</comment>
<accession>A0ABV7K988</accession>
<evidence type="ECO:0000256" key="1">
    <source>
        <dbReference type="SAM" id="MobiDB-lite"/>
    </source>
</evidence>
<feature type="region of interest" description="Disordered" evidence="1">
    <location>
        <begin position="1"/>
        <end position="26"/>
    </location>
</feature>
<evidence type="ECO:0008006" key="4">
    <source>
        <dbReference type="Google" id="ProtNLM"/>
    </source>
</evidence>
<evidence type="ECO:0000313" key="3">
    <source>
        <dbReference type="Proteomes" id="UP001595583"/>
    </source>
</evidence>
<feature type="compositionally biased region" description="Basic residues" evidence="1">
    <location>
        <begin position="7"/>
        <end position="19"/>
    </location>
</feature>
<reference evidence="3" key="1">
    <citation type="journal article" date="2019" name="Int. J. Syst. Evol. Microbiol.">
        <title>The Global Catalogue of Microorganisms (GCM) 10K type strain sequencing project: providing services to taxonomists for standard genome sequencing and annotation.</title>
        <authorList>
            <consortium name="The Broad Institute Genomics Platform"/>
            <consortium name="The Broad Institute Genome Sequencing Center for Infectious Disease"/>
            <person name="Wu L."/>
            <person name="Ma J."/>
        </authorList>
    </citation>
    <scope>NUCLEOTIDE SEQUENCE [LARGE SCALE GENOMIC DNA]</scope>
    <source>
        <strain evidence="3">KCTC 52165</strain>
    </source>
</reference>
<dbReference type="Proteomes" id="UP001595583">
    <property type="component" value="Unassembled WGS sequence"/>
</dbReference>
<organism evidence="2 3">
    <name type="scientific">Aquamicrobium soli</name>
    <dbReference type="NCBI Taxonomy" id="1811518"/>
    <lineage>
        <taxon>Bacteria</taxon>
        <taxon>Pseudomonadati</taxon>
        <taxon>Pseudomonadota</taxon>
        <taxon>Alphaproteobacteria</taxon>
        <taxon>Hyphomicrobiales</taxon>
        <taxon>Phyllobacteriaceae</taxon>
        <taxon>Aquamicrobium</taxon>
    </lineage>
</organism>
<dbReference type="EMBL" id="JBHRTK010000006">
    <property type="protein sequence ID" value="MFC3205694.1"/>
    <property type="molecule type" value="Genomic_DNA"/>
</dbReference>
<gene>
    <name evidence="2" type="ORF">ACFOHJ_05675</name>
</gene>
<name>A0ABV7K988_9HYPH</name>
<evidence type="ECO:0000313" key="2">
    <source>
        <dbReference type="EMBL" id="MFC3205694.1"/>
    </source>
</evidence>
<protein>
    <recommendedName>
        <fullName evidence="4">Anti-sigma factor NepR domain-containing protein</fullName>
    </recommendedName>
</protein>
<proteinExistence type="predicted"/>
<dbReference type="RefSeq" id="WP_378219384.1">
    <property type="nucleotide sequence ID" value="NZ_JBHRTK010000006.1"/>
</dbReference>
<keyword evidence="3" id="KW-1185">Reference proteome</keyword>